<protein>
    <recommendedName>
        <fullName evidence="7">V-type proton ATPase subunit S1/VOA1 transmembrane domain-containing protein</fullName>
    </recommendedName>
</protein>
<dbReference type="PANTHER" id="PTHR12471">
    <property type="entry name" value="VACUOLAR ATP SYNTHASE SUBUNIT S1"/>
    <property type="match status" value="1"/>
</dbReference>
<accession>A0AAE1D1E2</accession>
<dbReference type="AlphaFoldDB" id="A0AAE1D1E2"/>
<organism evidence="8 9">
    <name type="scientific">Elysia crispata</name>
    <name type="common">lettuce slug</name>
    <dbReference type="NCBI Taxonomy" id="231223"/>
    <lineage>
        <taxon>Eukaryota</taxon>
        <taxon>Metazoa</taxon>
        <taxon>Spiralia</taxon>
        <taxon>Lophotrochozoa</taxon>
        <taxon>Mollusca</taxon>
        <taxon>Gastropoda</taxon>
        <taxon>Heterobranchia</taxon>
        <taxon>Euthyneura</taxon>
        <taxon>Panpulmonata</taxon>
        <taxon>Sacoglossa</taxon>
        <taxon>Placobranchoidea</taxon>
        <taxon>Plakobranchidae</taxon>
        <taxon>Elysia</taxon>
    </lineage>
</organism>
<proteinExistence type="inferred from homology"/>
<comment type="similarity">
    <text evidence="2">Belongs to the vacuolar ATPase subunit S1 family.</text>
</comment>
<evidence type="ECO:0000313" key="8">
    <source>
        <dbReference type="EMBL" id="KAK3751673.1"/>
    </source>
</evidence>
<evidence type="ECO:0000256" key="2">
    <source>
        <dbReference type="ARBA" id="ARBA00009037"/>
    </source>
</evidence>
<dbReference type="GO" id="GO:0030641">
    <property type="term" value="P:regulation of cellular pH"/>
    <property type="evidence" value="ECO:0007669"/>
    <property type="project" value="TreeGrafter"/>
</dbReference>
<keyword evidence="4 6" id="KW-1133">Transmembrane helix</keyword>
<evidence type="ECO:0000256" key="5">
    <source>
        <dbReference type="ARBA" id="ARBA00023136"/>
    </source>
</evidence>
<dbReference type="EMBL" id="JAWDGP010005809">
    <property type="protein sequence ID" value="KAK3751673.1"/>
    <property type="molecule type" value="Genomic_DNA"/>
</dbReference>
<evidence type="ECO:0000256" key="4">
    <source>
        <dbReference type="ARBA" id="ARBA00022989"/>
    </source>
</evidence>
<feature type="domain" description="V-type proton ATPase subunit S1/VOA1 transmembrane" evidence="7">
    <location>
        <begin position="400"/>
        <end position="438"/>
    </location>
</feature>
<dbReference type="InterPro" id="IPR046756">
    <property type="entry name" value="VAS1/VOA1_TM"/>
</dbReference>
<keyword evidence="3 6" id="KW-0812">Transmembrane</keyword>
<dbReference type="GO" id="GO:0033176">
    <property type="term" value="C:proton-transporting V-type ATPase complex"/>
    <property type="evidence" value="ECO:0007669"/>
    <property type="project" value="TreeGrafter"/>
</dbReference>
<keyword evidence="9" id="KW-1185">Reference proteome</keyword>
<gene>
    <name evidence="8" type="ORF">RRG08_065579</name>
</gene>
<reference evidence="8" key="1">
    <citation type="journal article" date="2023" name="G3 (Bethesda)">
        <title>A reference genome for the long-term kleptoplast-retaining sea slug Elysia crispata morphotype clarki.</title>
        <authorList>
            <person name="Eastman K.E."/>
            <person name="Pendleton A.L."/>
            <person name="Shaikh M.A."/>
            <person name="Suttiyut T."/>
            <person name="Ogas R."/>
            <person name="Tomko P."/>
            <person name="Gavelis G."/>
            <person name="Widhalm J.R."/>
            <person name="Wisecaver J.H."/>
        </authorList>
    </citation>
    <scope>NUCLEOTIDE SEQUENCE</scope>
    <source>
        <strain evidence="8">ECLA1</strain>
    </source>
</reference>
<dbReference type="InterPro" id="IPR008388">
    <property type="entry name" value="Ac45_acc_su"/>
</dbReference>
<evidence type="ECO:0000256" key="3">
    <source>
        <dbReference type="ARBA" id="ARBA00022692"/>
    </source>
</evidence>
<feature type="transmembrane region" description="Helical" evidence="6">
    <location>
        <begin position="406"/>
        <end position="430"/>
    </location>
</feature>
<dbReference type="GO" id="GO:0001671">
    <property type="term" value="F:ATPase activator activity"/>
    <property type="evidence" value="ECO:0007669"/>
    <property type="project" value="TreeGrafter"/>
</dbReference>
<evidence type="ECO:0000256" key="1">
    <source>
        <dbReference type="ARBA" id="ARBA00004167"/>
    </source>
</evidence>
<comment type="subcellular location">
    <subcellularLocation>
        <location evidence="1">Membrane</location>
        <topology evidence="1">Single-pass membrane protein</topology>
    </subcellularLocation>
</comment>
<evidence type="ECO:0000256" key="6">
    <source>
        <dbReference type="SAM" id="Phobius"/>
    </source>
</evidence>
<evidence type="ECO:0000259" key="7">
    <source>
        <dbReference type="Pfam" id="PF20520"/>
    </source>
</evidence>
<keyword evidence="5 6" id="KW-0472">Membrane</keyword>
<dbReference type="Proteomes" id="UP001283361">
    <property type="component" value="Unassembled WGS sequence"/>
</dbReference>
<evidence type="ECO:0000313" key="9">
    <source>
        <dbReference type="Proteomes" id="UP001283361"/>
    </source>
</evidence>
<sequence>MPACYATPADHKFLLLESIFPVSAQGTPALFWSPEKPLTHLPEISGVDPVSANLLQQEYLKPLMQHSTESAVVFLKDRLHIDDFTKFADVYSLDSDGGAFKNIKSFMDEYFSLEIPQVKDPLKAVKELKSSFVGAVHTADSLAAVEKLNLGPSQKFLLIVELSPSSDLNDEEQTIASNDVTVGAVCHHLQKRGIKYTAMFTGKSSSAHQAEEFETFSGRHLLDTSESNIGTFVNISGAYLFLREVLVHIAHKDEKITLNLTVTDTFADESDINNNTALIQFDFDGTSKNGTGDYTVKITFNTTLKGDRWTINKILLSVDGIGEVGSNGSLSDSPLRTDDMDLVIPVLYSYHCSSMKMYVDYIRNKDLKDFQGTYVILNGLQMQPFNVQNEAFFNAQDCVGFFSRGIWMGIFSSLILLVILIFGVMMVLNLSTPDRFDDPKGKTITIAQAED</sequence>
<dbReference type="Gene3D" id="2.40.160.110">
    <property type="match status" value="1"/>
</dbReference>
<dbReference type="Pfam" id="PF20520">
    <property type="entry name" value="Ac45-VOA1_TM"/>
    <property type="match status" value="1"/>
</dbReference>
<comment type="caution">
    <text evidence="8">The sequence shown here is derived from an EMBL/GenBank/DDBJ whole genome shotgun (WGS) entry which is preliminary data.</text>
</comment>
<dbReference type="PANTHER" id="PTHR12471:SF7">
    <property type="entry name" value="V-TYPE PROTON ATPASE SUBUNIT S1"/>
    <property type="match status" value="1"/>
</dbReference>
<name>A0AAE1D1E2_9GAST</name>